<dbReference type="PANTHER" id="PTHR10127">
    <property type="entry name" value="DISCOIDIN, CUB, EGF, LAMININ , AND ZINC METALLOPROTEASE DOMAIN CONTAINING"/>
    <property type="match status" value="1"/>
</dbReference>
<evidence type="ECO:0000256" key="9">
    <source>
        <dbReference type="RuleBase" id="RU361183"/>
    </source>
</evidence>
<keyword evidence="6" id="KW-1015">Disulfide bond</keyword>
<feature type="domain" description="CUB" evidence="10">
    <location>
        <begin position="275"/>
        <end position="387"/>
    </location>
</feature>
<evidence type="ECO:0000313" key="12">
    <source>
        <dbReference type="EMBL" id="KAG8449738.1"/>
    </source>
</evidence>
<dbReference type="GO" id="GO:0008270">
    <property type="term" value="F:zinc ion binding"/>
    <property type="evidence" value="ECO:0007669"/>
    <property type="project" value="UniProtKB-UniRule"/>
</dbReference>
<dbReference type="InterPro" id="IPR001506">
    <property type="entry name" value="Peptidase_M12A"/>
</dbReference>
<dbReference type="PIRSF" id="PIRSF038057">
    <property type="entry name" value="Hatching_enzyme_Uvs2"/>
    <property type="match status" value="1"/>
</dbReference>
<name>A0A8T2K088_9PIPI</name>
<organism evidence="12 13">
    <name type="scientific">Hymenochirus boettgeri</name>
    <name type="common">Congo dwarf clawed frog</name>
    <dbReference type="NCBI Taxonomy" id="247094"/>
    <lineage>
        <taxon>Eukaryota</taxon>
        <taxon>Metazoa</taxon>
        <taxon>Chordata</taxon>
        <taxon>Craniata</taxon>
        <taxon>Vertebrata</taxon>
        <taxon>Euteleostomi</taxon>
        <taxon>Amphibia</taxon>
        <taxon>Batrachia</taxon>
        <taxon>Anura</taxon>
        <taxon>Pipoidea</taxon>
        <taxon>Pipidae</taxon>
        <taxon>Pipinae</taxon>
        <taxon>Hymenochirus</taxon>
    </lineage>
</organism>
<comment type="cofactor">
    <cofactor evidence="8 9">
        <name>Zn(2+)</name>
        <dbReference type="ChEBI" id="CHEBI:29105"/>
    </cofactor>
    <text evidence="8 9">Binds 1 zinc ion per subunit.</text>
</comment>
<dbReference type="OrthoDB" id="291007at2759"/>
<evidence type="ECO:0000256" key="4">
    <source>
        <dbReference type="ARBA" id="ARBA00022833"/>
    </source>
</evidence>
<keyword evidence="2 8" id="KW-0479">Metal-binding</keyword>
<dbReference type="SMART" id="SM00042">
    <property type="entry name" value="CUB"/>
    <property type="match status" value="2"/>
</dbReference>
<accession>A0A8T2K088</accession>
<keyword evidence="13" id="KW-1185">Reference proteome</keyword>
<comment type="caution">
    <text evidence="7">Lacks conserved residue(s) required for the propagation of feature annotation.</text>
</comment>
<protein>
    <recommendedName>
        <fullName evidence="9">Metalloendopeptidase</fullName>
        <ecNumber evidence="9">3.4.24.-</ecNumber>
    </recommendedName>
</protein>
<comment type="caution">
    <text evidence="12">The sequence shown here is derived from an EMBL/GenBank/DDBJ whole genome shotgun (WGS) entry which is preliminary data.</text>
</comment>
<dbReference type="PROSITE" id="PS51864">
    <property type="entry name" value="ASTACIN"/>
    <property type="match status" value="1"/>
</dbReference>
<keyword evidence="1 8" id="KW-0645">Protease</keyword>
<dbReference type="SUPFAM" id="SSF55486">
    <property type="entry name" value="Metalloproteases ('zincins'), catalytic domain"/>
    <property type="match status" value="1"/>
</dbReference>
<evidence type="ECO:0000256" key="2">
    <source>
        <dbReference type="ARBA" id="ARBA00022723"/>
    </source>
</evidence>
<dbReference type="AlphaFoldDB" id="A0A8T2K088"/>
<dbReference type="EMBL" id="JAACNH010000003">
    <property type="protein sequence ID" value="KAG8449738.1"/>
    <property type="molecule type" value="Genomic_DNA"/>
</dbReference>
<feature type="binding site" evidence="8">
    <location>
        <position position="68"/>
    </location>
    <ligand>
        <name>Zn(2+)</name>
        <dbReference type="ChEBI" id="CHEBI:29105"/>
        <note>catalytic</note>
    </ligand>
</feature>
<gene>
    <name evidence="12" type="ORF">GDO86_016398</name>
</gene>
<evidence type="ECO:0000256" key="3">
    <source>
        <dbReference type="ARBA" id="ARBA00022801"/>
    </source>
</evidence>
<dbReference type="Pfam" id="PF01400">
    <property type="entry name" value="Astacin"/>
    <property type="match status" value="1"/>
</dbReference>
<dbReference type="Pfam" id="PF00431">
    <property type="entry name" value="CUB"/>
    <property type="match status" value="2"/>
</dbReference>
<dbReference type="GO" id="GO:0006508">
    <property type="term" value="P:proteolysis"/>
    <property type="evidence" value="ECO:0007669"/>
    <property type="project" value="UniProtKB-KW"/>
</dbReference>
<evidence type="ECO:0000256" key="8">
    <source>
        <dbReference type="PROSITE-ProRule" id="PRU01211"/>
    </source>
</evidence>
<dbReference type="SUPFAM" id="SSF49854">
    <property type="entry name" value="Spermadhesin, CUB domain"/>
    <property type="match status" value="2"/>
</dbReference>
<feature type="domain" description="Peptidase M12A" evidence="11">
    <location>
        <begin position="1"/>
        <end position="162"/>
    </location>
</feature>
<proteinExistence type="predicted"/>
<evidence type="ECO:0000256" key="6">
    <source>
        <dbReference type="ARBA" id="ARBA00023157"/>
    </source>
</evidence>
<feature type="binding site" evidence="8">
    <location>
        <position position="58"/>
    </location>
    <ligand>
        <name>Zn(2+)</name>
        <dbReference type="ChEBI" id="CHEBI:29105"/>
        <note>catalytic</note>
    </ligand>
</feature>
<dbReference type="SMART" id="SM00235">
    <property type="entry name" value="ZnMc"/>
    <property type="match status" value="1"/>
</dbReference>
<evidence type="ECO:0000256" key="5">
    <source>
        <dbReference type="ARBA" id="ARBA00023049"/>
    </source>
</evidence>
<dbReference type="InterPro" id="IPR017370">
    <property type="entry name" value="Hatching_enzyme_Uvs2-like"/>
</dbReference>
<keyword evidence="5 8" id="KW-0482">Metalloprotease</keyword>
<dbReference type="InterPro" id="IPR000859">
    <property type="entry name" value="CUB_dom"/>
</dbReference>
<reference evidence="12" key="1">
    <citation type="thesis" date="2020" institute="ProQuest LLC" country="789 East Eisenhower Parkway, Ann Arbor, MI, USA">
        <title>Comparative Genomics and Chromosome Evolution.</title>
        <authorList>
            <person name="Mudd A.B."/>
        </authorList>
    </citation>
    <scope>NUCLEOTIDE SEQUENCE</scope>
    <source>
        <strain evidence="12">Female2</strain>
        <tissue evidence="12">Blood</tissue>
    </source>
</reference>
<evidence type="ECO:0000256" key="7">
    <source>
        <dbReference type="PROSITE-ProRule" id="PRU00059"/>
    </source>
</evidence>
<feature type="binding site" evidence="8">
    <location>
        <position position="62"/>
    </location>
    <ligand>
        <name>Zn(2+)</name>
        <dbReference type="ChEBI" id="CHEBI:29105"/>
        <note>catalytic</note>
    </ligand>
</feature>
<dbReference type="CDD" id="cd00041">
    <property type="entry name" value="CUB"/>
    <property type="match status" value="2"/>
</dbReference>
<dbReference type="PROSITE" id="PS01180">
    <property type="entry name" value="CUB"/>
    <property type="match status" value="2"/>
</dbReference>
<evidence type="ECO:0000259" key="11">
    <source>
        <dbReference type="PROSITE" id="PS51864"/>
    </source>
</evidence>
<keyword evidence="4 8" id="KW-0862">Zinc</keyword>
<dbReference type="PANTHER" id="PTHR10127:SF900">
    <property type="entry name" value="METALLOENDOPEPTIDASE"/>
    <property type="match status" value="1"/>
</dbReference>
<feature type="active site" evidence="8">
    <location>
        <position position="59"/>
    </location>
</feature>
<evidence type="ECO:0000259" key="10">
    <source>
        <dbReference type="PROSITE" id="PS01180"/>
    </source>
</evidence>
<dbReference type="InterPro" id="IPR035914">
    <property type="entry name" value="Sperma_CUB_dom_sf"/>
</dbReference>
<evidence type="ECO:0000256" key="1">
    <source>
        <dbReference type="ARBA" id="ARBA00022670"/>
    </source>
</evidence>
<dbReference type="Gene3D" id="3.40.390.10">
    <property type="entry name" value="Collagenase (Catalytic Domain)"/>
    <property type="match status" value="1"/>
</dbReference>
<feature type="domain" description="CUB" evidence="10">
    <location>
        <begin position="161"/>
        <end position="273"/>
    </location>
</feature>
<evidence type="ECO:0000313" key="13">
    <source>
        <dbReference type="Proteomes" id="UP000812440"/>
    </source>
</evidence>
<dbReference type="Gene3D" id="2.60.120.290">
    <property type="entry name" value="Spermadhesin, CUB domain"/>
    <property type="match status" value="2"/>
</dbReference>
<dbReference type="Proteomes" id="UP000812440">
    <property type="component" value="Chromosome 8_10"/>
</dbReference>
<dbReference type="InterPro" id="IPR006026">
    <property type="entry name" value="Peptidase_Metallo"/>
</dbReference>
<dbReference type="GO" id="GO:0004222">
    <property type="term" value="F:metalloendopeptidase activity"/>
    <property type="evidence" value="ECO:0007669"/>
    <property type="project" value="UniProtKB-UniRule"/>
</dbReference>
<dbReference type="PRINTS" id="PR00480">
    <property type="entry name" value="ASTACIN"/>
</dbReference>
<keyword evidence="3 8" id="KW-0378">Hydrolase</keyword>
<dbReference type="FunFam" id="2.60.120.290:FF:000013">
    <property type="entry name" value="Membrane frizzled-related protein"/>
    <property type="match status" value="2"/>
</dbReference>
<dbReference type="InterPro" id="IPR024079">
    <property type="entry name" value="MetalloPept_cat_dom_sf"/>
</dbReference>
<sequence>MQEFETLTCVDFVTRSNEPNAIQITSGAGCWSYVGMNGGLQEVSISQKTCMIKGVIQHEINHALGFVHEHVRDDRDNYVDIITENIQPALIGNFEKENTVDLKIVYDYVSVMHYPRNAYSISPSLDTIVPKPDPNIEIGQKYGLTNLDILKINALYRCDVCSTLLSDISGTMFSPNYPSLYSNNAKCVWLIRIPSKQVSIQFVAFDVQNTPNCASDYIKIYNGATRSDPVLWDKTCGSVNLPPIVSTSNLMLIEFVTDGERPMTGFKALYNTVSCGGTFTSLSTTFTSPGYPTAYPSNANCTWSIMAPVGFKIVLTILSIEVELSSSCRYDSLTIYDGTNTAATVLRRACGSLVFGNQVSTGRYMLVVFSSDASGQAKGFQVLYTTIPKIS</sequence>
<dbReference type="EC" id="3.4.24.-" evidence="9"/>